<dbReference type="AlphaFoldDB" id="A0A917SCN4"/>
<feature type="transmembrane region" description="Helical" evidence="8">
    <location>
        <begin position="152"/>
        <end position="185"/>
    </location>
</feature>
<dbReference type="EMBL" id="BMMZ01000006">
    <property type="protein sequence ID" value="GGL68293.1"/>
    <property type="molecule type" value="Genomic_DNA"/>
</dbReference>
<dbReference type="PANTHER" id="PTHR33908">
    <property type="entry name" value="MANNOSYLTRANSFERASE YKCB-RELATED"/>
    <property type="match status" value="1"/>
</dbReference>
<evidence type="ECO:0000313" key="11">
    <source>
        <dbReference type="Proteomes" id="UP000613840"/>
    </source>
</evidence>
<reference evidence="10" key="1">
    <citation type="journal article" date="2014" name="Int. J. Syst. Evol. Microbiol.">
        <title>Complete genome sequence of Corynebacterium casei LMG S-19264T (=DSM 44701T), isolated from a smear-ripened cheese.</title>
        <authorList>
            <consortium name="US DOE Joint Genome Institute (JGI-PGF)"/>
            <person name="Walter F."/>
            <person name="Albersmeier A."/>
            <person name="Kalinowski J."/>
            <person name="Ruckert C."/>
        </authorList>
    </citation>
    <scope>NUCLEOTIDE SEQUENCE</scope>
    <source>
        <strain evidence="10">CGMCC 4.7306</strain>
    </source>
</reference>
<evidence type="ECO:0000313" key="10">
    <source>
        <dbReference type="EMBL" id="GGL68293.1"/>
    </source>
</evidence>
<feature type="transmembrane region" description="Helical" evidence="8">
    <location>
        <begin position="297"/>
        <end position="315"/>
    </location>
</feature>
<proteinExistence type="predicted"/>
<feature type="domain" description="Glycosyltransferase RgtA/B/C/D-like" evidence="9">
    <location>
        <begin position="54"/>
        <end position="214"/>
    </location>
</feature>
<dbReference type="InterPro" id="IPR050297">
    <property type="entry name" value="LipidA_mod_glycosyltrf_83"/>
</dbReference>
<dbReference type="PANTHER" id="PTHR33908:SF11">
    <property type="entry name" value="MEMBRANE PROTEIN"/>
    <property type="match status" value="1"/>
</dbReference>
<accession>A0A917SCN4</accession>
<evidence type="ECO:0000256" key="3">
    <source>
        <dbReference type="ARBA" id="ARBA00022676"/>
    </source>
</evidence>
<feature type="transmembrane region" description="Helical" evidence="8">
    <location>
        <begin position="248"/>
        <end position="267"/>
    </location>
</feature>
<keyword evidence="5 8" id="KW-0812">Transmembrane</keyword>
<dbReference type="RefSeq" id="WP_188896025.1">
    <property type="nucleotide sequence ID" value="NZ_BMMZ01000006.1"/>
</dbReference>
<dbReference type="GO" id="GO:0009103">
    <property type="term" value="P:lipopolysaccharide biosynthetic process"/>
    <property type="evidence" value="ECO:0007669"/>
    <property type="project" value="UniProtKB-ARBA"/>
</dbReference>
<evidence type="ECO:0000256" key="6">
    <source>
        <dbReference type="ARBA" id="ARBA00022989"/>
    </source>
</evidence>
<comment type="caution">
    <text evidence="10">The sequence shown here is derived from an EMBL/GenBank/DDBJ whole genome shotgun (WGS) entry which is preliminary data.</text>
</comment>
<feature type="transmembrane region" description="Helical" evidence="8">
    <location>
        <begin position="327"/>
        <end position="347"/>
    </location>
</feature>
<keyword evidence="2" id="KW-1003">Cell membrane</keyword>
<keyword evidence="6 8" id="KW-1133">Transmembrane helix</keyword>
<comment type="subcellular location">
    <subcellularLocation>
        <location evidence="1">Cell membrane</location>
        <topology evidence="1">Multi-pass membrane protein</topology>
    </subcellularLocation>
</comment>
<evidence type="ECO:0000256" key="7">
    <source>
        <dbReference type="ARBA" id="ARBA00023136"/>
    </source>
</evidence>
<evidence type="ECO:0000256" key="1">
    <source>
        <dbReference type="ARBA" id="ARBA00004651"/>
    </source>
</evidence>
<dbReference type="Pfam" id="PF13231">
    <property type="entry name" value="PMT_2"/>
    <property type="match status" value="1"/>
</dbReference>
<evidence type="ECO:0000256" key="4">
    <source>
        <dbReference type="ARBA" id="ARBA00022679"/>
    </source>
</evidence>
<gene>
    <name evidence="10" type="ORF">GCM10011575_28590</name>
</gene>
<keyword evidence="7 8" id="KW-0472">Membrane</keyword>
<protein>
    <recommendedName>
        <fullName evidence="9">Glycosyltransferase RgtA/B/C/D-like domain-containing protein</fullName>
    </recommendedName>
</protein>
<evidence type="ECO:0000259" key="9">
    <source>
        <dbReference type="Pfam" id="PF13231"/>
    </source>
</evidence>
<reference evidence="10" key="2">
    <citation type="submission" date="2020-09" db="EMBL/GenBank/DDBJ databases">
        <authorList>
            <person name="Sun Q."/>
            <person name="Zhou Y."/>
        </authorList>
    </citation>
    <scope>NUCLEOTIDE SEQUENCE</scope>
    <source>
        <strain evidence="10">CGMCC 4.7306</strain>
    </source>
</reference>
<feature type="transmembrane region" description="Helical" evidence="8">
    <location>
        <begin position="75"/>
        <end position="95"/>
    </location>
</feature>
<keyword evidence="3" id="KW-0328">Glycosyltransferase</keyword>
<dbReference type="Proteomes" id="UP000613840">
    <property type="component" value="Unassembled WGS sequence"/>
</dbReference>
<sequence length="502" mass="53901">MARSAQTVRLPLGSYLAAGAVVLLLLLVANRYGFHRDELYFIESGHHLGWAQPDNPMLVPYLAAGWHWLVGGRLWAFRILPALFAAGYVLVAGLIARELGGRPSHQVAASIATALTGLVLAAGHLFSTLTFDMTVSATALWLLIMAVRTGRWAPWLLAGLATGIAMEIRMMAIFIVACCLLAIMIIGPRRSLAGPKWLVSAVIALALAAPNLIWQATHGWPMRQIAVNIAGGGSTSSTDRIGLVPSQLLEIGPIISVVLVVGVVCLLRRPRRPEFGWLTIGYLIFVLIMIVTGGKAYYPAPFFPALLAAGAIPLLDTISRKLWRRIVALVLLIMSAIITPMLTLPVWPVGSPGFQIGVAVNPDSGETVGWDGYIATISAVAQTIPADQRPSTVIITSNYGEAGALTRAQRLQTADGRDLPPVYSGHNGFGLWGPPPDGTRTVIMVGEQEPGDLRRWFASCRTVTHLQSPAGVDDGEAGAPVRICAGPRHPWPELWPQMRHLS</sequence>
<name>A0A917SCN4_9ACTN</name>
<evidence type="ECO:0000256" key="8">
    <source>
        <dbReference type="SAM" id="Phobius"/>
    </source>
</evidence>
<dbReference type="GO" id="GO:0005886">
    <property type="term" value="C:plasma membrane"/>
    <property type="evidence" value="ECO:0007669"/>
    <property type="project" value="UniProtKB-SubCell"/>
</dbReference>
<feature type="transmembrane region" description="Helical" evidence="8">
    <location>
        <begin position="12"/>
        <end position="34"/>
    </location>
</feature>
<evidence type="ECO:0000256" key="5">
    <source>
        <dbReference type="ARBA" id="ARBA00022692"/>
    </source>
</evidence>
<dbReference type="GO" id="GO:0016763">
    <property type="term" value="F:pentosyltransferase activity"/>
    <property type="evidence" value="ECO:0007669"/>
    <property type="project" value="TreeGrafter"/>
</dbReference>
<feature type="transmembrane region" description="Helical" evidence="8">
    <location>
        <begin position="197"/>
        <end position="214"/>
    </location>
</feature>
<keyword evidence="4" id="KW-0808">Transferase</keyword>
<evidence type="ECO:0000256" key="2">
    <source>
        <dbReference type="ARBA" id="ARBA00022475"/>
    </source>
</evidence>
<dbReference type="InterPro" id="IPR038731">
    <property type="entry name" value="RgtA/B/C-like"/>
</dbReference>
<keyword evidence="11" id="KW-1185">Reference proteome</keyword>
<feature type="transmembrane region" description="Helical" evidence="8">
    <location>
        <begin position="274"/>
        <end position="291"/>
    </location>
</feature>
<feature type="transmembrane region" description="Helical" evidence="8">
    <location>
        <begin position="107"/>
        <end position="126"/>
    </location>
</feature>
<organism evidence="10 11">
    <name type="scientific">Microlunatus endophyticus</name>
    <dbReference type="NCBI Taxonomy" id="1716077"/>
    <lineage>
        <taxon>Bacteria</taxon>
        <taxon>Bacillati</taxon>
        <taxon>Actinomycetota</taxon>
        <taxon>Actinomycetes</taxon>
        <taxon>Propionibacteriales</taxon>
        <taxon>Propionibacteriaceae</taxon>
        <taxon>Microlunatus</taxon>
    </lineage>
</organism>